<reference evidence="3" key="1">
    <citation type="submission" date="2022-08" db="EMBL/GenBank/DDBJ databases">
        <title>Genomic Encyclopedia of Type Strains, Phase V (KMG-V): Genome sequencing to study the core and pangenomes of soil and plant-associated prokaryotes.</title>
        <authorList>
            <person name="Whitman W."/>
        </authorList>
    </citation>
    <scope>NUCLEOTIDE SEQUENCE</scope>
    <source>
        <strain evidence="3">SP2016B</strain>
        <strain evidence="4">SP2017</strain>
        <strain evidence="5">SP3012</strain>
        <strain evidence="2">SP3049</strain>
    </source>
</reference>
<dbReference type="EMBL" id="JANTYZ010000003">
    <property type="protein sequence ID" value="MCS3864976.1"/>
    <property type="molecule type" value="Genomic_DNA"/>
</dbReference>
<dbReference type="Proteomes" id="UP001155034">
    <property type="component" value="Unassembled WGS sequence"/>
</dbReference>
<evidence type="ECO:0000313" key="2">
    <source>
        <dbReference type="EMBL" id="MCS3710305.1"/>
    </source>
</evidence>
<dbReference type="Proteomes" id="UP001155040">
    <property type="component" value="Unassembled WGS sequence"/>
</dbReference>
<proteinExistence type="predicted"/>
<dbReference type="EMBL" id="JANUBB010000008">
    <property type="protein sequence ID" value="MCS3952157.1"/>
    <property type="molecule type" value="Genomic_DNA"/>
</dbReference>
<name>A0A840D580_9BACT</name>
<evidence type="ECO:0000256" key="1">
    <source>
        <dbReference type="SAM" id="SignalP"/>
    </source>
</evidence>
<evidence type="ECO:0000313" key="4">
    <source>
        <dbReference type="EMBL" id="MCS3952157.1"/>
    </source>
</evidence>
<dbReference type="Proteomes" id="UP001155057">
    <property type="component" value="Unassembled WGS sequence"/>
</dbReference>
<dbReference type="EMBL" id="JANUAE010000006">
    <property type="protein sequence ID" value="MCS3710305.1"/>
    <property type="molecule type" value="Genomic_DNA"/>
</dbReference>
<accession>A0A840D580</accession>
<feature type="chain" id="PRO_5041142976" description="DUF4412 domain-containing protein" evidence="1">
    <location>
        <begin position="27"/>
        <end position="264"/>
    </location>
</feature>
<sequence>MLRRRSFPVALSLVFSLLLGAGPASAQSVASVVDDMQAAYDRQLETVDTYIVETNLYTAYNQKVTQDGRPTYRTQTQMKGSGTSSFAANTTPSAAYGMQFNRLRQHATYAGTETIDGLRCHVLRVDTPSAVDPDMSGNATRMTYYVDAERHVPARMVMETAASGQQGPNPSSVAIRFKNYQTTDGLTLPHRMEIQLNANLSAEQRQQMRQAMEKMKQLPEQQRKQMEEMMGGQMEMMKQMMSGNPIAIEVQSVQVNVDMPEDMF</sequence>
<gene>
    <name evidence="2" type="ORF">GGP61_001915</name>
    <name evidence="3" type="ORF">GGP82_001525</name>
    <name evidence="4" type="ORF">GGP83_002120</name>
    <name evidence="5" type="ORF">GGQ01_002432</name>
</gene>
<protein>
    <recommendedName>
        <fullName evidence="7">DUF4412 domain-containing protein</fullName>
    </recommendedName>
</protein>
<dbReference type="AlphaFoldDB" id="A0A840D580"/>
<evidence type="ECO:0000313" key="6">
    <source>
        <dbReference type="Proteomes" id="UP001155034"/>
    </source>
</evidence>
<feature type="signal peptide" evidence="1">
    <location>
        <begin position="1"/>
        <end position="26"/>
    </location>
</feature>
<organism evidence="3 6">
    <name type="scientific">Salinibacter ruber</name>
    <dbReference type="NCBI Taxonomy" id="146919"/>
    <lineage>
        <taxon>Bacteria</taxon>
        <taxon>Pseudomonadati</taxon>
        <taxon>Rhodothermota</taxon>
        <taxon>Rhodothermia</taxon>
        <taxon>Rhodothermales</taxon>
        <taxon>Salinibacteraceae</taxon>
        <taxon>Salinibacter</taxon>
    </lineage>
</organism>
<dbReference type="RefSeq" id="WP_011403643.1">
    <property type="nucleotide sequence ID" value="NZ_CALTRV010000013.1"/>
</dbReference>
<dbReference type="EMBL" id="JANUBF010000017">
    <property type="protein sequence ID" value="MCS4037352.1"/>
    <property type="molecule type" value="Genomic_DNA"/>
</dbReference>
<dbReference type="Gene3D" id="2.50.20.10">
    <property type="entry name" value="Lipoprotein localisation LolA/LolB/LppX"/>
    <property type="match status" value="1"/>
</dbReference>
<evidence type="ECO:0008006" key="7">
    <source>
        <dbReference type="Google" id="ProtNLM"/>
    </source>
</evidence>
<keyword evidence="1" id="KW-0732">Signal</keyword>
<dbReference type="Proteomes" id="UP001155010">
    <property type="component" value="Unassembled WGS sequence"/>
</dbReference>
<evidence type="ECO:0000313" key="5">
    <source>
        <dbReference type="EMBL" id="MCS4037352.1"/>
    </source>
</evidence>
<evidence type="ECO:0000313" key="3">
    <source>
        <dbReference type="EMBL" id="MCS3864976.1"/>
    </source>
</evidence>
<comment type="caution">
    <text evidence="3">The sequence shown here is derived from an EMBL/GenBank/DDBJ whole genome shotgun (WGS) entry which is preliminary data.</text>
</comment>